<dbReference type="Gene3D" id="1.10.3680.10">
    <property type="entry name" value="TerB-like"/>
    <property type="match status" value="1"/>
</dbReference>
<dbReference type="AlphaFoldDB" id="A0A1G5HLH0"/>
<name>A0A1G5HLH0_9FIRM</name>
<feature type="transmembrane region" description="Helical" evidence="1">
    <location>
        <begin position="160"/>
        <end position="182"/>
    </location>
</feature>
<organism evidence="2 3">
    <name type="scientific">Alkaliphilus peptidifermentans DSM 18978</name>
    <dbReference type="NCBI Taxonomy" id="1120976"/>
    <lineage>
        <taxon>Bacteria</taxon>
        <taxon>Bacillati</taxon>
        <taxon>Bacillota</taxon>
        <taxon>Clostridia</taxon>
        <taxon>Peptostreptococcales</taxon>
        <taxon>Natronincolaceae</taxon>
        <taxon>Alkaliphilus</taxon>
    </lineage>
</organism>
<dbReference type="EMBL" id="FMUS01000012">
    <property type="protein sequence ID" value="SCY64557.1"/>
    <property type="molecule type" value="Genomic_DNA"/>
</dbReference>
<keyword evidence="1" id="KW-0812">Transmembrane</keyword>
<proteinExistence type="predicted"/>
<evidence type="ECO:0000256" key="1">
    <source>
        <dbReference type="SAM" id="Phobius"/>
    </source>
</evidence>
<dbReference type="SUPFAM" id="SSF158682">
    <property type="entry name" value="TerB-like"/>
    <property type="match status" value="1"/>
</dbReference>
<evidence type="ECO:0000313" key="3">
    <source>
        <dbReference type="Proteomes" id="UP000198636"/>
    </source>
</evidence>
<dbReference type="InterPro" id="IPR029024">
    <property type="entry name" value="TerB-like"/>
</dbReference>
<dbReference type="RefSeq" id="WP_091543002.1">
    <property type="nucleotide sequence ID" value="NZ_FMUS01000012.1"/>
</dbReference>
<gene>
    <name evidence="2" type="ORF">SAMN03080606_02033</name>
</gene>
<reference evidence="2 3" key="1">
    <citation type="submission" date="2016-10" db="EMBL/GenBank/DDBJ databases">
        <authorList>
            <person name="de Groot N.N."/>
        </authorList>
    </citation>
    <scope>NUCLEOTIDE SEQUENCE [LARGE SCALE GENOMIC DNA]</scope>
    <source>
        <strain evidence="2 3">DSM 18978</strain>
    </source>
</reference>
<keyword evidence="1" id="KW-1133">Transmembrane helix</keyword>
<accession>A0A1G5HLH0</accession>
<protein>
    <recommendedName>
        <fullName evidence="4">Tellurite resistance protein TerB</fullName>
    </recommendedName>
</protein>
<keyword evidence="1" id="KW-0472">Membrane</keyword>
<dbReference type="STRING" id="1120976.SAMN03080606_02033"/>
<evidence type="ECO:0008006" key="4">
    <source>
        <dbReference type="Google" id="ProtNLM"/>
    </source>
</evidence>
<dbReference type="OrthoDB" id="1955363at2"/>
<feature type="transmembrane region" description="Helical" evidence="1">
    <location>
        <begin position="202"/>
        <end position="224"/>
    </location>
</feature>
<dbReference type="Proteomes" id="UP000198636">
    <property type="component" value="Unassembled WGS sequence"/>
</dbReference>
<sequence>MEREKVRPLEKLPSRTKLIYCKLLSLMVTVEGELNQLKLAELYRLMANIKLPSSKREQIIEYIITPNKESLELICQAAINDLNQQEKNILRFSLMKDLMIIMGADYSESKEEREYISEIQKIYEITEEQLEFFKNEYRTDQVFTDLKDTKLFVKHTAAKAMAIGIPITAIYFSGTFKGLGPFGILSGLLGLSKMKSHKKESYLAGLVISIIMGFATYHSLKWIIDYNSKKNLKLQLLLKEEMRKIQDRGIRYISEDILSIDERIEDEKDTNLLIPLQELRLILEKTKGTLIHTEPHII</sequence>
<evidence type="ECO:0000313" key="2">
    <source>
        <dbReference type="EMBL" id="SCY64557.1"/>
    </source>
</evidence>
<keyword evidence="3" id="KW-1185">Reference proteome</keyword>